<proteinExistence type="predicted"/>
<evidence type="ECO:0000313" key="1">
    <source>
        <dbReference type="EMBL" id="CAG8463768.1"/>
    </source>
</evidence>
<dbReference type="EMBL" id="CAJVPM010001290">
    <property type="protein sequence ID" value="CAG8463768.1"/>
    <property type="molecule type" value="Genomic_DNA"/>
</dbReference>
<dbReference type="Proteomes" id="UP000789860">
    <property type="component" value="Unassembled WGS sequence"/>
</dbReference>
<reference evidence="1" key="1">
    <citation type="submission" date="2021-06" db="EMBL/GenBank/DDBJ databases">
        <authorList>
            <person name="Kallberg Y."/>
            <person name="Tangrot J."/>
            <person name="Rosling A."/>
        </authorList>
    </citation>
    <scope>NUCLEOTIDE SEQUENCE</scope>
    <source>
        <strain evidence="1">AU212A</strain>
    </source>
</reference>
<protein>
    <submittedName>
        <fullName evidence="1">2709_t:CDS:1</fullName>
    </submittedName>
</protein>
<evidence type="ECO:0000313" key="2">
    <source>
        <dbReference type="Proteomes" id="UP000789860"/>
    </source>
</evidence>
<keyword evidence="2" id="KW-1185">Reference proteome</keyword>
<name>A0ACA9KBR9_9GLOM</name>
<comment type="caution">
    <text evidence="1">The sequence shown here is derived from an EMBL/GenBank/DDBJ whole genome shotgun (WGS) entry which is preliminary data.</text>
</comment>
<sequence length="230" mass="26666">MGKCKPGYYAVSVGRKKGIYQTWEECKAQVCKFPNARYKKFYDLKQAQNYVDGKKEVIEIDTSKYQVWTDGSSYDNGSKDAKAGIGVYWGHKDPRNLSERLPGEEQTNNRAEIYATIRALETCKDKKKKLEIMTDSKYVIKSVNEWIEKWEKNGWITYRKEPVKNIDLFKKLKKLIDNRIGTVNFIYVKGHVGNHGNEQADKLAKEGSLKEAIEINEIVTDKKITDFFKK</sequence>
<organism evidence="1 2">
    <name type="scientific">Scutellospora calospora</name>
    <dbReference type="NCBI Taxonomy" id="85575"/>
    <lineage>
        <taxon>Eukaryota</taxon>
        <taxon>Fungi</taxon>
        <taxon>Fungi incertae sedis</taxon>
        <taxon>Mucoromycota</taxon>
        <taxon>Glomeromycotina</taxon>
        <taxon>Glomeromycetes</taxon>
        <taxon>Diversisporales</taxon>
        <taxon>Gigasporaceae</taxon>
        <taxon>Scutellospora</taxon>
    </lineage>
</organism>
<gene>
    <name evidence="1" type="ORF">SCALOS_LOCUS1727</name>
</gene>
<accession>A0ACA9KBR9</accession>